<evidence type="ECO:0000256" key="4">
    <source>
        <dbReference type="ARBA" id="ARBA00022989"/>
    </source>
</evidence>
<feature type="domain" description="PhoU" evidence="7">
    <location>
        <begin position="426"/>
        <end position="486"/>
    </location>
</feature>
<feature type="transmembrane region" description="Helical" evidence="6">
    <location>
        <begin position="113"/>
        <end position="133"/>
    </location>
</feature>
<dbReference type="Pfam" id="PF02690">
    <property type="entry name" value="Na_Pi_cotrans"/>
    <property type="match status" value="2"/>
</dbReference>
<dbReference type="PANTHER" id="PTHR10010">
    <property type="entry name" value="SOLUTE CARRIER FAMILY 34 SODIUM PHOSPHATE , MEMBER 2-RELATED"/>
    <property type="match status" value="1"/>
</dbReference>
<feature type="transmembrane region" description="Helical" evidence="6">
    <location>
        <begin position="45"/>
        <end position="68"/>
    </location>
</feature>
<dbReference type="SUPFAM" id="SSF109755">
    <property type="entry name" value="PhoU-like"/>
    <property type="match status" value="1"/>
</dbReference>
<evidence type="ECO:0000259" key="7">
    <source>
        <dbReference type="Pfam" id="PF01895"/>
    </source>
</evidence>
<dbReference type="InterPro" id="IPR026022">
    <property type="entry name" value="PhoU_dom"/>
</dbReference>
<feature type="domain" description="PhoU" evidence="7">
    <location>
        <begin position="321"/>
        <end position="401"/>
    </location>
</feature>
<gene>
    <name evidence="8" type="ORF">SAMN05421751_104165</name>
</gene>
<name>A0A1H5UN23_9RHOB</name>
<reference evidence="8 9" key="1">
    <citation type="submission" date="2016-10" db="EMBL/GenBank/DDBJ databases">
        <authorList>
            <person name="de Groot N.N."/>
        </authorList>
    </citation>
    <scope>NUCLEOTIDE SEQUENCE [LARGE SCALE GENOMIC DNA]</scope>
    <source>
        <strain evidence="8 9">DSM 23413</strain>
    </source>
</reference>
<dbReference type="Gene3D" id="1.20.58.220">
    <property type="entry name" value="Phosphate transport system protein phou homolog 2, domain 2"/>
    <property type="match status" value="1"/>
</dbReference>
<organism evidence="8 9">
    <name type="scientific">Jhaorihella thermophila</name>
    <dbReference type="NCBI Taxonomy" id="488547"/>
    <lineage>
        <taxon>Bacteria</taxon>
        <taxon>Pseudomonadati</taxon>
        <taxon>Pseudomonadota</taxon>
        <taxon>Alphaproteobacteria</taxon>
        <taxon>Rhodobacterales</taxon>
        <taxon>Paracoccaceae</taxon>
        <taxon>Jhaorihella</taxon>
    </lineage>
</organism>
<dbReference type="NCBIfam" id="NF037997">
    <property type="entry name" value="Na_Pi_symport"/>
    <property type="match status" value="1"/>
</dbReference>
<dbReference type="GO" id="GO:0005886">
    <property type="term" value="C:plasma membrane"/>
    <property type="evidence" value="ECO:0007669"/>
    <property type="project" value="UniProtKB-SubCell"/>
</dbReference>
<keyword evidence="9" id="KW-1185">Reference proteome</keyword>
<sequence>MIRTGAERGYMARLRSGLRAADGSRLRAGLYGAQSALLLQSSTGVALLVTGFVSVGTLQSVTGVAMILGADVGSALTVQVYSLPIGEIIPLLLLVGVTLFLKAWNRTVKQTGRIITGLGLVFVSLSMIRAATAPLRDSPTVEMIMGYLATDPISAFLIGAVLAWAMHSSIAAVLTFATFAAQGILPVPAATALVLGANLGGAVIPVALSLSAEANARLVVLANLALRGGGALLALIAIVLAAPDLSWLGASAARQVVNLHLAFNVAVAVLSLPLIARVAAGLRSVLPLPSTARIPARISALDDEALAHPERALGCATRETLRMGETVHSMLGSIIGLYRDWNDDVAEFIDQCEREVDRTHFETKLYISRLLEGRISQTQSRRALDIAAIVNNLEEAADLISSQMTEIARRMHKEQITFSEEGWRDITEIHDCVMSNAKLALDVLLSGDVELARQLVAEKDHIRALEMKLQARHLSRLSLNPTSIATSNLHQETLRALKQINSAFSFIAYPIAEEAGELLSSRLSSARGGSFGAG</sequence>
<dbReference type="Pfam" id="PF01895">
    <property type="entry name" value="PhoU"/>
    <property type="match status" value="2"/>
</dbReference>
<dbReference type="InterPro" id="IPR038078">
    <property type="entry name" value="PhoU-like_sf"/>
</dbReference>
<keyword evidence="3 6" id="KW-0812">Transmembrane</keyword>
<keyword evidence="4 6" id="KW-1133">Transmembrane helix</keyword>
<feature type="transmembrane region" description="Helical" evidence="6">
    <location>
        <begin position="153"/>
        <end position="177"/>
    </location>
</feature>
<evidence type="ECO:0000256" key="2">
    <source>
        <dbReference type="ARBA" id="ARBA00022475"/>
    </source>
</evidence>
<keyword evidence="5 6" id="KW-0472">Membrane</keyword>
<feature type="transmembrane region" description="Helical" evidence="6">
    <location>
        <begin position="230"/>
        <end position="249"/>
    </location>
</feature>
<dbReference type="Proteomes" id="UP000236742">
    <property type="component" value="Unassembled WGS sequence"/>
</dbReference>
<proteinExistence type="predicted"/>
<evidence type="ECO:0000256" key="3">
    <source>
        <dbReference type="ARBA" id="ARBA00022692"/>
    </source>
</evidence>
<accession>A0A1H5UN23</accession>
<evidence type="ECO:0000256" key="6">
    <source>
        <dbReference type="SAM" id="Phobius"/>
    </source>
</evidence>
<evidence type="ECO:0000313" key="8">
    <source>
        <dbReference type="EMBL" id="SEF76406.1"/>
    </source>
</evidence>
<protein>
    <submittedName>
        <fullName evidence="8">Phosphate:Na+ symporter</fullName>
    </submittedName>
</protein>
<dbReference type="AlphaFoldDB" id="A0A1H5UN23"/>
<evidence type="ECO:0000313" key="9">
    <source>
        <dbReference type="Proteomes" id="UP000236742"/>
    </source>
</evidence>
<dbReference type="InterPro" id="IPR003841">
    <property type="entry name" value="Na/Pi_transpt"/>
</dbReference>
<dbReference type="PANTHER" id="PTHR10010:SF46">
    <property type="entry name" value="SODIUM-DEPENDENT PHOSPHATE TRANSPORT PROTEIN 2B"/>
    <property type="match status" value="1"/>
</dbReference>
<comment type="subcellular location">
    <subcellularLocation>
        <location evidence="1">Cell membrane</location>
        <topology evidence="1">Multi-pass membrane protein</topology>
    </subcellularLocation>
</comment>
<dbReference type="GO" id="GO:0005436">
    <property type="term" value="F:sodium:phosphate symporter activity"/>
    <property type="evidence" value="ECO:0007669"/>
    <property type="project" value="InterPro"/>
</dbReference>
<evidence type="ECO:0000256" key="1">
    <source>
        <dbReference type="ARBA" id="ARBA00004651"/>
    </source>
</evidence>
<keyword evidence="2" id="KW-1003">Cell membrane</keyword>
<feature type="transmembrane region" description="Helical" evidence="6">
    <location>
        <begin position="261"/>
        <end position="280"/>
    </location>
</feature>
<evidence type="ECO:0000256" key="5">
    <source>
        <dbReference type="ARBA" id="ARBA00023136"/>
    </source>
</evidence>
<dbReference type="GO" id="GO:0044341">
    <property type="term" value="P:sodium-dependent phosphate transport"/>
    <property type="evidence" value="ECO:0007669"/>
    <property type="project" value="InterPro"/>
</dbReference>
<dbReference type="OrthoDB" id="5778511at2"/>
<feature type="transmembrane region" description="Helical" evidence="6">
    <location>
        <begin position="80"/>
        <end position="101"/>
    </location>
</feature>
<dbReference type="EMBL" id="FNVD01000004">
    <property type="protein sequence ID" value="SEF76406.1"/>
    <property type="molecule type" value="Genomic_DNA"/>
</dbReference>